<proteinExistence type="predicted"/>
<dbReference type="GO" id="GO:0015631">
    <property type="term" value="F:tubulin binding"/>
    <property type="evidence" value="ECO:0007669"/>
    <property type="project" value="TreeGrafter"/>
</dbReference>
<evidence type="ECO:0000256" key="1">
    <source>
        <dbReference type="ARBA" id="ARBA00022598"/>
    </source>
</evidence>
<dbReference type="EMBL" id="CR940348">
    <property type="protein sequence ID" value="CAI74172.1"/>
    <property type="molecule type" value="Genomic_DNA"/>
</dbReference>
<evidence type="ECO:0000256" key="3">
    <source>
        <dbReference type="ARBA" id="ARBA00022840"/>
    </source>
</evidence>
<dbReference type="PANTHER" id="PTHR12241">
    <property type="entry name" value="TUBULIN POLYGLUTAMYLASE"/>
    <property type="match status" value="1"/>
</dbReference>
<dbReference type="OMA" id="TSYFDGK"/>
<dbReference type="PROSITE" id="PS51221">
    <property type="entry name" value="TTL"/>
    <property type="match status" value="1"/>
</dbReference>
<dbReference type="Gene3D" id="3.30.470.20">
    <property type="entry name" value="ATP-grasp fold, B domain"/>
    <property type="match status" value="1"/>
</dbReference>
<dbReference type="Pfam" id="PF03133">
    <property type="entry name" value="TTL"/>
    <property type="match status" value="1"/>
</dbReference>
<dbReference type="GO" id="GO:0036064">
    <property type="term" value="C:ciliary basal body"/>
    <property type="evidence" value="ECO:0007669"/>
    <property type="project" value="TreeGrafter"/>
</dbReference>
<keyword evidence="2" id="KW-0547">Nucleotide-binding</keyword>
<dbReference type="STRING" id="5874.Q4UFE4"/>
<dbReference type="OrthoDB" id="202825at2759"/>
<evidence type="ECO:0008006" key="6">
    <source>
        <dbReference type="Google" id="ProtNLM"/>
    </source>
</evidence>
<reference evidence="4 5" key="1">
    <citation type="journal article" date="2005" name="Science">
        <title>Genome of the host-cell transforming parasite Theileria annulata compared with T. parva.</title>
        <authorList>
            <person name="Pain A."/>
            <person name="Renauld H."/>
            <person name="Berriman M."/>
            <person name="Murphy L."/>
            <person name="Yeats C.A."/>
            <person name="Weir W."/>
            <person name="Kerhornou A."/>
            <person name="Aslett M."/>
            <person name="Bishop R."/>
            <person name="Bouchier C."/>
            <person name="Cochet M."/>
            <person name="Coulson R.M.R."/>
            <person name="Cronin A."/>
            <person name="de Villiers E.P."/>
            <person name="Fraser A."/>
            <person name="Fosker N."/>
            <person name="Gardner M."/>
            <person name="Goble A."/>
            <person name="Griffiths-Jones S."/>
            <person name="Harris D.E."/>
            <person name="Katzer F."/>
            <person name="Larke N."/>
            <person name="Lord A."/>
            <person name="Maser P."/>
            <person name="McKellar S."/>
            <person name="Mooney P."/>
            <person name="Morton F."/>
            <person name="Nene V."/>
            <person name="O'Neil S."/>
            <person name="Price C."/>
            <person name="Quail M.A."/>
            <person name="Rabbinowitsch E."/>
            <person name="Rawlings N.D."/>
            <person name="Rutter S."/>
            <person name="Saunders D."/>
            <person name="Seeger K."/>
            <person name="Shah T."/>
            <person name="Squares R."/>
            <person name="Squares S."/>
            <person name="Tivey A."/>
            <person name="Walker A.R."/>
            <person name="Woodward J."/>
            <person name="Dobbelaere D.A.E."/>
            <person name="Langsley G."/>
            <person name="Rajandream M.A."/>
            <person name="McKeever D."/>
            <person name="Shiels B."/>
            <person name="Tait A."/>
            <person name="Barrell B.G."/>
            <person name="Hall N."/>
        </authorList>
    </citation>
    <scope>NUCLEOTIDE SEQUENCE [LARGE SCALE GENOMIC DNA]</scope>
    <source>
        <strain evidence="5">Ankara</strain>
    </source>
</reference>
<dbReference type="Proteomes" id="UP000001950">
    <property type="component" value="Chromosome 2"/>
</dbReference>
<dbReference type="GeneID" id="3861669"/>
<name>Q4UFE4_THEAN</name>
<dbReference type="KEGG" id="tan:TA15250"/>
<dbReference type="SUPFAM" id="SSF56059">
    <property type="entry name" value="Glutathione synthetase ATP-binding domain-like"/>
    <property type="match status" value="1"/>
</dbReference>
<protein>
    <recommendedName>
        <fullName evidence="6">Tubulin-tyrosine ligase family</fullName>
    </recommendedName>
</protein>
<dbReference type="InterPro" id="IPR004344">
    <property type="entry name" value="TTL/TTLL_fam"/>
</dbReference>
<dbReference type="AlphaFoldDB" id="Q4UFE4"/>
<dbReference type="eggNOG" id="KOG2158">
    <property type="taxonomic scope" value="Eukaryota"/>
</dbReference>
<gene>
    <name evidence="4" type="ORF">TA15250</name>
</gene>
<dbReference type="GO" id="GO:0000226">
    <property type="term" value="P:microtubule cytoskeleton organization"/>
    <property type="evidence" value="ECO:0007669"/>
    <property type="project" value="TreeGrafter"/>
</dbReference>
<dbReference type="GO" id="GO:0070740">
    <property type="term" value="F:tubulin-glutamic acid ligase activity"/>
    <property type="evidence" value="ECO:0007669"/>
    <property type="project" value="TreeGrafter"/>
</dbReference>
<accession>Q4UFE4</accession>
<keyword evidence="3" id="KW-0067">ATP-binding</keyword>
<dbReference type="VEuPathDB" id="PiroplasmaDB:TA15250"/>
<organism evidence="4 5">
    <name type="scientific">Theileria annulata</name>
    <dbReference type="NCBI Taxonomy" id="5874"/>
    <lineage>
        <taxon>Eukaryota</taxon>
        <taxon>Sar</taxon>
        <taxon>Alveolata</taxon>
        <taxon>Apicomplexa</taxon>
        <taxon>Aconoidasida</taxon>
        <taxon>Piroplasmida</taxon>
        <taxon>Theileriidae</taxon>
        <taxon>Theileria</taxon>
    </lineage>
</organism>
<dbReference type="GO" id="GO:0005524">
    <property type="term" value="F:ATP binding"/>
    <property type="evidence" value="ECO:0007669"/>
    <property type="project" value="UniProtKB-KW"/>
</dbReference>
<dbReference type="PANTHER" id="PTHR12241:SF154">
    <property type="entry name" value="TUBULIN POLYGLUTAMYLASE TTLL11"/>
    <property type="match status" value="1"/>
</dbReference>
<dbReference type="InParanoid" id="Q4UFE4"/>
<dbReference type="RefSeq" id="XP_951904.1">
    <property type="nucleotide sequence ID" value="XM_946811.1"/>
</dbReference>
<sequence length="755" mass="86850">MNFFHDSGDLKSGENVRNNLQPSYTSSGFFQEDRLINFKTKLTDLTDDISRDSALRAESREFEPVSLQSQNADSEALNCIKEILDLLYKICEGPNDKIDPLKNSNKLGESVKLGNFRECCRNKNENNLNKLLSLRLNQISKLKEHCINGDFELSRKTDTQRTPKVKSLNGRGYLSKPVINVSESRSDFWLLTLCSKSLRWKSSNDNIGDIYWLGYSVTSKQLGEIISNNKRIFHSKIAVNRFPGIQEITKKGNFYHLLEVYSTHKLLNFTQNTATDTANNSFNNANYLADDTNVRYWPRNFMLPDNLNKVLKLVEKNVPLIFKPSNGSMGQGVRVVTVPEDINEEMLVDYTAQEYVSIPLLIKGKKFDIRLYLLLIATKCDNTNSPGIKGFIFKNSLVRFCTENYEYPSVNNSNNSFMHLTNYNINKANVTKYHRGDPDDQNNSKRPLKPFLKTLELEGYNTENIWSQITNISSITIQTIYPDIYLNTRISKVDNFQIFGLDVMIDVYGRVWLLEVNCCPSLKTSYFDGKEFREDAVDLMIKVPLITEALKIVNITLNGYSGHDNNFYSKFEDWDEISISEFRPELTLIMQLFKRAKGEILEKKYITKREWNQFCKLSGITEIITVITINTQNTIGNIDNNDNIEDMVKKSKIEGKKELNKMFGEVVKDSQGVCFADFAVLLGRCSKIIEKWINISDSETISTICKRNNFLNPLEIFRWSISKPHNSINYPETYVFSKFLHFLNDTLSLSLSKLV</sequence>
<keyword evidence="5" id="KW-1185">Reference proteome</keyword>
<evidence type="ECO:0000313" key="5">
    <source>
        <dbReference type="Proteomes" id="UP000001950"/>
    </source>
</evidence>
<keyword evidence="1" id="KW-0436">Ligase</keyword>
<evidence type="ECO:0000313" key="4">
    <source>
        <dbReference type="EMBL" id="CAI74172.1"/>
    </source>
</evidence>
<evidence type="ECO:0000256" key="2">
    <source>
        <dbReference type="ARBA" id="ARBA00022741"/>
    </source>
</evidence>